<dbReference type="GO" id="GO:0003676">
    <property type="term" value="F:nucleic acid binding"/>
    <property type="evidence" value="ECO:0007669"/>
    <property type="project" value="InterPro"/>
</dbReference>
<dbReference type="InterPro" id="IPR036397">
    <property type="entry name" value="RNaseH_sf"/>
</dbReference>
<reference evidence="2 3" key="1">
    <citation type="submission" date="2015-09" db="EMBL/GenBank/DDBJ databases">
        <title>Trachymyrmex zeteki WGS genome.</title>
        <authorList>
            <person name="Nygaard S."/>
            <person name="Hu H."/>
            <person name="Boomsma J."/>
            <person name="Zhang G."/>
        </authorList>
    </citation>
    <scope>NUCLEOTIDE SEQUENCE [LARGE SCALE GENOMIC DNA]</scope>
    <source>
        <strain evidence="2">Tzet28-1</strain>
        <tissue evidence="2">Whole body</tissue>
    </source>
</reference>
<organism evidence="2 3">
    <name type="scientific">Mycetomoellerius zeteki</name>
    <dbReference type="NCBI Taxonomy" id="64791"/>
    <lineage>
        <taxon>Eukaryota</taxon>
        <taxon>Metazoa</taxon>
        <taxon>Ecdysozoa</taxon>
        <taxon>Arthropoda</taxon>
        <taxon>Hexapoda</taxon>
        <taxon>Insecta</taxon>
        <taxon>Pterygota</taxon>
        <taxon>Neoptera</taxon>
        <taxon>Endopterygota</taxon>
        <taxon>Hymenoptera</taxon>
        <taxon>Apocrita</taxon>
        <taxon>Aculeata</taxon>
        <taxon>Formicoidea</taxon>
        <taxon>Formicidae</taxon>
        <taxon>Myrmicinae</taxon>
        <taxon>Mycetomoellerius</taxon>
    </lineage>
</organism>
<dbReference type="InterPro" id="IPR012337">
    <property type="entry name" value="RNaseH-like_sf"/>
</dbReference>
<evidence type="ECO:0000313" key="3">
    <source>
        <dbReference type="Proteomes" id="UP000075809"/>
    </source>
</evidence>
<gene>
    <name evidence="2" type="ORF">ALC60_04432</name>
</gene>
<dbReference type="Gene3D" id="3.30.420.10">
    <property type="entry name" value="Ribonuclease H-like superfamily/Ribonuclease H"/>
    <property type="match status" value="1"/>
</dbReference>
<dbReference type="SUPFAM" id="SSF53098">
    <property type="entry name" value="Ribonuclease H-like"/>
    <property type="match status" value="1"/>
</dbReference>
<name>A0A151X8C7_9HYME</name>
<dbReference type="Pfam" id="PF00075">
    <property type="entry name" value="RNase_H"/>
    <property type="match status" value="1"/>
</dbReference>
<sequence length="266" mass="30323">MEGTVEHRLPPETSIFSAELWAIYQAVLAAGDLQLSKCVIFSDSESALEALRNSNSTQRNYLIYYIKQAYIEVTKRGTEIVLFWVPAHCGIPGNELADQCAKRAALGTCRPRFWVPYEDLLALSRIGANNHQEEYMRRVSVYEGKGTQYDLFYTSSTKTWFHKESLSRREIVHINRLRSNHVNTYESLYRIGIVSSSACPCGDSRQTVNHLIFHCELFNKNSLSIRNYIAKKFPDSPQDLLPALSSPSPRLCRLVLAFMTANDLLF</sequence>
<keyword evidence="3" id="KW-1185">Reference proteome</keyword>
<feature type="domain" description="RNase H type-1" evidence="1">
    <location>
        <begin position="1"/>
        <end position="106"/>
    </location>
</feature>
<protein>
    <recommendedName>
        <fullName evidence="1">RNase H type-1 domain-containing protein</fullName>
    </recommendedName>
</protein>
<dbReference type="Proteomes" id="UP000075809">
    <property type="component" value="Unassembled WGS sequence"/>
</dbReference>
<dbReference type="CDD" id="cd09276">
    <property type="entry name" value="Rnase_HI_RT_non_LTR"/>
    <property type="match status" value="1"/>
</dbReference>
<dbReference type="GO" id="GO:0004523">
    <property type="term" value="F:RNA-DNA hybrid ribonuclease activity"/>
    <property type="evidence" value="ECO:0007669"/>
    <property type="project" value="InterPro"/>
</dbReference>
<dbReference type="EMBL" id="KQ982410">
    <property type="protein sequence ID" value="KYQ56635.1"/>
    <property type="molecule type" value="Genomic_DNA"/>
</dbReference>
<dbReference type="PROSITE" id="PS50879">
    <property type="entry name" value="RNASE_H_1"/>
    <property type="match status" value="1"/>
</dbReference>
<dbReference type="InterPro" id="IPR002156">
    <property type="entry name" value="RNaseH_domain"/>
</dbReference>
<evidence type="ECO:0000313" key="2">
    <source>
        <dbReference type="EMBL" id="KYQ56635.1"/>
    </source>
</evidence>
<evidence type="ECO:0000259" key="1">
    <source>
        <dbReference type="PROSITE" id="PS50879"/>
    </source>
</evidence>
<dbReference type="AlphaFoldDB" id="A0A151X8C7"/>
<proteinExistence type="predicted"/>
<accession>A0A151X8C7</accession>